<keyword evidence="2" id="KW-0808">Transferase</keyword>
<dbReference type="Proteomes" id="UP000295447">
    <property type="component" value="Unassembled WGS sequence"/>
</dbReference>
<gene>
    <name evidence="2" type="ORF">EV650_4968</name>
</gene>
<keyword evidence="3" id="KW-1185">Reference proteome</keyword>
<comment type="caution">
    <text evidence="2">The sequence shown here is derived from an EMBL/GenBank/DDBJ whole genome shotgun (WGS) entry which is preliminary data.</text>
</comment>
<dbReference type="SUPFAM" id="SSF56112">
    <property type="entry name" value="Protein kinase-like (PK-like)"/>
    <property type="match status" value="1"/>
</dbReference>
<dbReference type="InterPro" id="IPR011009">
    <property type="entry name" value="Kinase-like_dom_sf"/>
</dbReference>
<proteinExistence type="predicted"/>
<dbReference type="Pfam" id="PF01636">
    <property type="entry name" value="APH"/>
    <property type="match status" value="1"/>
</dbReference>
<feature type="domain" description="Aminoglycoside phosphotransferase" evidence="1">
    <location>
        <begin position="14"/>
        <end position="195"/>
    </location>
</feature>
<dbReference type="RefSeq" id="WP_134121379.1">
    <property type="nucleotide sequence ID" value="NZ_SODF01000002.1"/>
</dbReference>
<dbReference type="AlphaFoldDB" id="A0A4R7ZKR4"/>
<evidence type="ECO:0000313" key="2">
    <source>
        <dbReference type="EMBL" id="TDW18383.1"/>
    </source>
</evidence>
<protein>
    <submittedName>
        <fullName evidence="2">Phosphotransferase family enzyme</fullName>
    </submittedName>
</protein>
<dbReference type="OrthoDB" id="3383851at2"/>
<organism evidence="2 3">
    <name type="scientific">Kribbella kalugense</name>
    <dbReference type="NCBI Taxonomy" id="2512221"/>
    <lineage>
        <taxon>Bacteria</taxon>
        <taxon>Bacillati</taxon>
        <taxon>Actinomycetota</taxon>
        <taxon>Actinomycetes</taxon>
        <taxon>Propionibacteriales</taxon>
        <taxon>Kribbellaceae</taxon>
        <taxon>Kribbella</taxon>
    </lineage>
</organism>
<accession>A0A4R7ZKR4</accession>
<dbReference type="InterPro" id="IPR002575">
    <property type="entry name" value="Aminoglycoside_PTrfase"/>
</dbReference>
<evidence type="ECO:0000313" key="3">
    <source>
        <dbReference type="Proteomes" id="UP000295447"/>
    </source>
</evidence>
<dbReference type="GO" id="GO:0016740">
    <property type="term" value="F:transferase activity"/>
    <property type="evidence" value="ECO:0007669"/>
    <property type="project" value="UniProtKB-KW"/>
</dbReference>
<reference evidence="2 3" key="1">
    <citation type="submission" date="2019-03" db="EMBL/GenBank/DDBJ databases">
        <title>Genomic Encyclopedia of Type Strains, Phase III (KMG-III): the genomes of soil and plant-associated and newly described type strains.</title>
        <authorList>
            <person name="Whitman W."/>
        </authorList>
    </citation>
    <scope>NUCLEOTIDE SEQUENCE [LARGE SCALE GENOMIC DNA]</scope>
    <source>
        <strain evidence="2 3">VKM Ac-2570</strain>
    </source>
</reference>
<sequence length="245" mass="26345">MTHKVAVTGRTLTKHYTSWSRNEPAREWAALTLLSQETPGLVPRPLTLSTDPSLTMTVVPGRPLSGSLTASMQTALGDALDTLWSVPPTGLAPIDLSALVSRTRAGLTALCDGDGVIAEAAHSWLDNEPPDLTVVLDPVVAHGDPNLSNYLWDGTRVRIVDFEDAGLGDRTVEIANLVEHLAGRETDWTSLVRRFAVEPERFRAARCLWSGFWLTLIGPGGPSADRNPPGTAEAQAERVLRLVAG</sequence>
<dbReference type="EMBL" id="SODF01000002">
    <property type="protein sequence ID" value="TDW18383.1"/>
    <property type="molecule type" value="Genomic_DNA"/>
</dbReference>
<name>A0A4R7ZKR4_9ACTN</name>
<dbReference type="Gene3D" id="3.90.1200.10">
    <property type="match status" value="1"/>
</dbReference>
<evidence type="ECO:0000259" key="1">
    <source>
        <dbReference type="Pfam" id="PF01636"/>
    </source>
</evidence>